<dbReference type="GO" id="GO:0005524">
    <property type="term" value="F:ATP binding"/>
    <property type="evidence" value="ECO:0007669"/>
    <property type="project" value="UniProtKB-KW"/>
</dbReference>
<proteinExistence type="predicted"/>
<dbReference type="SMART" id="SM00382">
    <property type="entry name" value="AAA"/>
    <property type="match status" value="1"/>
</dbReference>
<dbReference type="Gene3D" id="1.20.1560.10">
    <property type="entry name" value="ABC transporter type 1, transmembrane domain"/>
    <property type="match status" value="1"/>
</dbReference>
<feature type="transmembrane region" description="Helical" evidence="8">
    <location>
        <begin position="183"/>
        <end position="202"/>
    </location>
</feature>
<keyword evidence="7 8" id="KW-0472">Membrane</keyword>
<dbReference type="GO" id="GO:0140359">
    <property type="term" value="F:ABC-type transporter activity"/>
    <property type="evidence" value="ECO:0007669"/>
    <property type="project" value="InterPro"/>
</dbReference>
<keyword evidence="6 8" id="KW-1133">Transmembrane helix</keyword>
<dbReference type="Pfam" id="PF00005">
    <property type="entry name" value="ABC_tran"/>
    <property type="match status" value="1"/>
</dbReference>
<evidence type="ECO:0000256" key="1">
    <source>
        <dbReference type="ARBA" id="ARBA00004651"/>
    </source>
</evidence>
<gene>
    <name evidence="11" type="ORF">H5P30_10455</name>
</gene>
<feature type="transmembrane region" description="Helical" evidence="8">
    <location>
        <begin position="208"/>
        <end position="228"/>
    </location>
</feature>
<evidence type="ECO:0000256" key="6">
    <source>
        <dbReference type="ARBA" id="ARBA00022989"/>
    </source>
</evidence>
<keyword evidence="12" id="KW-1185">Reference proteome</keyword>
<keyword evidence="2" id="KW-0813">Transport</keyword>
<dbReference type="GO" id="GO:0016887">
    <property type="term" value="F:ATP hydrolysis activity"/>
    <property type="evidence" value="ECO:0007669"/>
    <property type="project" value="InterPro"/>
</dbReference>
<comment type="subcellular location">
    <subcellularLocation>
        <location evidence="1">Cell membrane</location>
        <topology evidence="1">Multi-pass membrane protein</topology>
    </subcellularLocation>
</comment>
<protein>
    <submittedName>
        <fullName evidence="11">ABC transporter ATP-binding protein</fullName>
    </submittedName>
</protein>
<evidence type="ECO:0000256" key="2">
    <source>
        <dbReference type="ARBA" id="ARBA00022448"/>
    </source>
</evidence>
<evidence type="ECO:0000259" key="9">
    <source>
        <dbReference type="PROSITE" id="PS50893"/>
    </source>
</evidence>
<dbReference type="PROSITE" id="PS50929">
    <property type="entry name" value="ABC_TM1F"/>
    <property type="match status" value="1"/>
</dbReference>
<name>A0A7X1AY87_9BACT</name>
<evidence type="ECO:0000313" key="12">
    <source>
        <dbReference type="Proteomes" id="UP000525652"/>
    </source>
</evidence>
<dbReference type="InterPro" id="IPR003439">
    <property type="entry name" value="ABC_transporter-like_ATP-bd"/>
</dbReference>
<dbReference type="AlphaFoldDB" id="A0A7X1AY87"/>
<dbReference type="PANTHER" id="PTHR24221:SF654">
    <property type="entry name" value="ATP-BINDING CASSETTE SUB-FAMILY B MEMBER 6"/>
    <property type="match status" value="1"/>
</dbReference>
<dbReference type="InterPro" id="IPR017871">
    <property type="entry name" value="ABC_transporter-like_CS"/>
</dbReference>
<feature type="transmembrane region" description="Helical" evidence="8">
    <location>
        <begin position="98"/>
        <end position="117"/>
    </location>
</feature>
<dbReference type="InterPro" id="IPR036640">
    <property type="entry name" value="ABC1_TM_sf"/>
</dbReference>
<dbReference type="Proteomes" id="UP000525652">
    <property type="component" value="Unassembled WGS sequence"/>
</dbReference>
<dbReference type="CDD" id="cd18552">
    <property type="entry name" value="ABC_6TM_MsbA_like"/>
    <property type="match status" value="1"/>
</dbReference>
<keyword evidence="5 11" id="KW-0067">ATP-binding</keyword>
<dbReference type="Gene3D" id="3.40.50.300">
    <property type="entry name" value="P-loop containing nucleotide triphosphate hydrolases"/>
    <property type="match status" value="1"/>
</dbReference>
<keyword evidence="4" id="KW-0547">Nucleotide-binding</keyword>
<dbReference type="InterPro" id="IPR039421">
    <property type="entry name" value="Type_1_exporter"/>
</dbReference>
<keyword evidence="3 8" id="KW-0812">Transmembrane</keyword>
<feature type="transmembrane region" description="Helical" evidence="8">
    <location>
        <begin position="293"/>
        <end position="313"/>
    </location>
</feature>
<feature type="domain" description="ABC transmembrane type-1" evidence="10">
    <location>
        <begin position="95"/>
        <end position="348"/>
    </location>
</feature>
<dbReference type="GO" id="GO:0005886">
    <property type="term" value="C:plasma membrane"/>
    <property type="evidence" value="ECO:0007669"/>
    <property type="project" value="UniProtKB-SubCell"/>
</dbReference>
<dbReference type="InterPro" id="IPR011527">
    <property type="entry name" value="ABC1_TM_dom"/>
</dbReference>
<dbReference type="RefSeq" id="WP_185692893.1">
    <property type="nucleotide sequence ID" value="NZ_JACHVA010000082.1"/>
</dbReference>
<dbReference type="FunFam" id="3.40.50.300:FF:000287">
    <property type="entry name" value="Multidrug ABC transporter ATP-binding protein"/>
    <property type="match status" value="1"/>
</dbReference>
<evidence type="ECO:0000256" key="5">
    <source>
        <dbReference type="ARBA" id="ARBA00022840"/>
    </source>
</evidence>
<dbReference type="InterPro" id="IPR027417">
    <property type="entry name" value="P-loop_NTPase"/>
</dbReference>
<dbReference type="SUPFAM" id="SSF52540">
    <property type="entry name" value="P-loop containing nucleoside triphosphate hydrolases"/>
    <property type="match status" value="1"/>
</dbReference>
<evidence type="ECO:0000256" key="3">
    <source>
        <dbReference type="ARBA" id="ARBA00022692"/>
    </source>
</evidence>
<dbReference type="Pfam" id="PF00664">
    <property type="entry name" value="ABC_membrane"/>
    <property type="match status" value="1"/>
</dbReference>
<dbReference type="PROSITE" id="PS00211">
    <property type="entry name" value="ABC_TRANSPORTER_1"/>
    <property type="match status" value="1"/>
</dbReference>
<evidence type="ECO:0000256" key="7">
    <source>
        <dbReference type="ARBA" id="ARBA00023136"/>
    </source>
</evidence>
<accession>A0A7X1AY87</accession>
<organism evidence="11 12">
    <name type="scientific">Puniceicoccus vermicola</name>
    <dbReference type="NCBI Taxonomy" id="388746"/>
    <lineage>
        <taxon>Bacteria</taxon>
        <taxon>Pseudomonadati</taxon>
        <taxon>Verrucomicrobiota</taxon>
        <taxon>Opitutia</taxon>
        <taxon>Puniceicoccales</taxon>
        <taxon>Puniceicoccaceae</taxon>
        <taxon>Puniceicoccus</taxon>
    </lineage>
</organism>
<evidence type="ECO:0000313" key="11">
    <source>
        <dbReference type="EMBL" id="MBC2602198.1"/>
    </source>
</evidence>
<evidence type="ECO:0000256" key="4">
    <source>
        <dbReference type="ARBA" id="ARBA00022741"/>
    </source>
</evidence>
<reference evidence="11 12" key="1">
    <citation type="submission" date="2020-07" db="EMBL/GenBank/DDBJ databases">
        <authorList>
            <person name="Feng X."/>
        </authorList>
    </citation>
    <scope>NUCLEOTIDE SEQUENCE [LARGE SCALE GENOMIC DNA]</scope>
    <source>
        <strain evidence="11 12">JCM14086</strain>
    </source>
</reference>
<feature type="domain" description="ABC transporter" evidence="9">
    <location>
        <begin position="382"/>
        <end position="615"/>
    </location>
</feature>
<dbReference type="PANTHER" id="PTHR24221">
    <property type="entry name" value="ATP-BINDING CASSETTE SUB-FAMILY B"/>
    <property type="match status" value="1"/>
</dbReference>
<evidence type="ECO:0000259" key="10">
    <source>
        <dbReference type="PROSITE" id="PS50929"/>
    </source>
</evidence>
<evidence type="ECO:0000256" key="8">
    <source>
        <dbReference type="SAM" id="Phobius"/>
    </source>
</evidence>
<dbReference type="EMBL" id="JACHVA010000082">
    <property type="protein sequence ID" value="MBC2602198.1"/>
    <property type="molecule type" value="Genomic_DNA"/>
</dbReference>
<dbReference type="InterPro" id="IPR003593">
    <property type="entry name" value="AAA+_ATPase"/>
</dbReference>
<dbReference type="SUPFAM" id="SSF90123">
    <property type="entry name" value="ABC transporter transmembrane region"/>
    <property type="match status" value="1"/>
</dbReference>
<dbReference type="PROSITE" id="PS50893">
    <property type="entry name" value="ABC_TRANSPORTER_2"/>
    <property type="match status" value="1"/>
</dbReference>
<comment type="caution">
    <text evidence="11">The sequence shown here is derived from an EMBL/GenBank/DDBJ whole genome shotgun (WGS) entry which is preliminary data.</text>
</comment>
<feature type="transmembrane region" description="Helical" evidence="8">
    <location>
        <begin position="21"/>
        <end position="39"/>
    </location>
</feature>
<dbReference type="GO" id="GO:0034040">
    <property type="term" value="F:ATPase-coupled lipid transmembrane transporter activity"/>
    <property type="evidence" value="ECO:0007669"/>
    <property type="project" value="TreeGrafter"/>
</dbReference>
<sequence length="617" mass="69139">MKEFWPYLKMLRPVKWHFTGAIFAGIIYGLASGFGLPFVTSEVFPIIFNQAEYAHFSKEARDVLTHEQMQQMTDEMGEVITTEQRKELGWDKDQGTSFWILILAVAILPASFAVRGLSAFANTYLINYCGVRVLEKIRCMIFSKLQVLPLSFFQKNQSGELVSRVVVDTTQLQNGIIFVANDLVKQPVTFVGAIGALIYLSLRESDLAFILLCLLTIPVAVLPIRYVGRKMLKKARLMQDESGDLTGILSENLSAPREVRAFNLKEREEKRFFNSVRRLFAHQMKVVKYANMLSPLIEFISAVGIAIAIYFAARRGVTLEQIVPLIFALYMSYEPVKKLGMIHNRVSQATASLERIEYILDAPIEVPEPEDPKPFHIDVGAIQFDHVSFSYDKSPTLKNVDLTIEGGQVVALVGPSGAGKSTFANLVSRFYDVQGGALRIDGRDIREVEKKALYDSIALVSQDPVLFNDTVIENIRIGRLDATREEIEEAARNAFAHEFIVDLDNGYETIVGEKGTRLSGGQKQRIALARAFLRNAPILILDEATSALDTESEQKIQQALDKLLPGKTAIVIAHRFSTIRSAERVLVFDDGRIIADGPHSEVYQTCPLYKDLYDKQA</sequence>